<dbReference type="Pfam" id="PF00581">
    <property type="entry name" value="Rhodanese"/>
    <property type="match status" value="1"/>
</dbReference>
<feature type="domain" description="Rhodanese" evidence="1">
    <location>
        <begin position="18"/>
        <end position="107"/>
    </location>
</feature>
<organism evidence="2 3">
    <name type="scientific">Camelimonas fluminis</name>
    <dbReference type="NCBI Taxonomy" id="1576911"/>
    <lineage>
        <taxon>Bacteria</taxon>
        <taxon>Pseudomonadati</taxon>
        <taxon>Pseudomonadota</taxon>
        <taxon>Alphaproteobacteria</taxon>
        <taxon>Hyphomicrobiales</taxon>
        <taxon>Chelatococcaceae</taxon>
        <taxon>Camelimonas</taxon>
    </lineage>
</organism>
<dbReference type="SMART" id="SM00450">
    <property type="entry name" value="RHOD"/>
    <property type="match status" value="1"/>
</dbReference>
<dbReference type="PROSITE" id="PS50206">
    <property type="entry name" value="RHODANESE_3"/>
    <property type="match status" value="1"/>
</dbReference>
<dbReference type="InterPro" id="IPR036873">
    <property type="entry name" value="Rhodanese-like_dom_sf"/>
</dbReference>
<dbReference type="RefSeq" id="WP_191320820.1">
    <property type="nucleotide sequence ID" value="NZ_BNCG01000026.1"/>
</dbReference>
<evidence type="ECO:0000313" key="2">
    <source>
        <dbReference type="EMBL" id="MFC3636080.1"/>
    </source>
</evidence>
<dbReference type="Proteomes" id="UP001595704">
    <property type="component" value="Unassembled WGS sequence"/>
</dbReference>
<sequence>MPSNSEITTTKLSRLIGLPEAPAIVDVRTGTEFASDPRLMPCALRKSATEARLWAPDLLGRHVILVCSDGGAGSQGAAAWLRRLGVSAETLEGGYAAWRSAGGLLVEPEKLPQPDDTGATVWVTRARPKIDRIACPWLIRRFIDPKASFLFVGAAEVTAVAGQFGATPFDLDGVYWSHRGDLCTFDAMLLETGLHASGPLQRLARIVRAADTDQLELEPQAAGFLACSLGLSRMFRDDLEQLEAGMLLYDALFRWCRDATDETHNWPSRTKQG</sequence>
<dbReference type="Pfam" id="PF09828">
    <property type="entry name" value="ChrB_C"/>
    <property type="match status" value="1"/>
</dbReference>
<reference evidence="3" key="1">
    <citation type="journal article" date="2019" name="Int. J. Syst. Evol. Microbiol.">
        <title>The Global Catalogue of Microorganisms (GCM) 10K type strain sequencing project: providing services to taxonomists for standard genome sequencing and annotation.</title>
        <authorList>
            <consortium name="The Broad Institute Genomics Platform"/>
            <consortium name="The Broad Institute Genome Sequencing Center for Infectious Disease"/>
            <person name="Wu L."/>
            <person name="Ma J."/>
        </authorList>
    </citation>
    <scope>NUCLEOTIDE SEQUENCE [LARGE SCALE GENOMIC DNA]</scope>
    <source>
        <strain evidence="3">KCTC 42282</strain>
    </source>
</reference>
<dbReference type="InterPro" id="IPR001763">
    <property type="entry name" value="Rhodanese-like_dom"/>
</dbReference>
<proteinExistence type="predicted"/>
<name>A0ABV7UCC8_9HYPH</name>
<dbReference type="Gene3D" id="3.40.250.10">
    <property type="entry name" value="Rhodanese-like domain"/>
    <property type="match status" value="1"/>
</dbReference>
<dbReference type="SUPFAM" id="SSF52821">
    <property type="entry name" value="Rhodanese/Cell cycle control phosphatase"/>
    <property type="match status" value="1"/>
</dbReference>
<dbReference type="InterPro" id="IPR018634">
    <property type="entry name" value="ChrB_C"/>
</dbReference>
<comment type="caution">
    <text evidence="2">The sequence shown here is derived from an EMBL/GenBank/DDBJ whole genome shotgun (WGS) entry which is preliminary data.</text>
</comment>
<gene>
    <name evidence="2" type="ORF">ACFONL_01580</name>
</gene>
<dbReference type="EMBL" id="JBHRYC010000018">
    <property type="protein sequence ID" value="MFC3636080.1"/>
    <property type="molecule type" value="Genomic_DNA"/>
</dbReference>
<accession>A0ABV7UCC8</accession>
<protein>
    <submittedName>
        <fullName evidence="2">Chromate resistance protein ChrB domain-containing protein</fullName>
    </submittedName>
</protein>
<evidence type="ECO:0000259" key="1">
    <source>
        <dbReference type="PROSITE" id="PS50206"/>
    </source>
</evidence>
<evidence type="ECO:0000313" key="3">
    <source>
        <dbReference type="Proteomes" id="UP001595704"/>
    </source>
</evidence>
<keyword evidence="3" id="KW-1185">Reference proteome</keyword>